<keyword evidence="3 7" id="KW-0479">Metal-binding</keyword>
<dbReference type="Gene3D" id="3.90.80.10">
    <property type="entry name" value="Inorganic pyrophosphatase"/>
    <property type="match status" value="1"/>
</dbReference>
<proteinExistence type="inferred from homology"/>
<evidence type="ECO:0000313" key="8">
    <source>
        <dbReference type="EMBL" id="PZP53896.1"/>
    </source>
</evidence>
<reference evidence="8 9" key="1">
    <citation type="submission" date="2017-08" db="EMBL/GenBank/DDBJ databases">
        <title>Infants hospitalized years apart are colonized by the same room-sourced microbial strains.</title>
        <authorList>
            <person name="Brooks B."/>
            <person name="Olm M.R."/>
            <person name="Firek B.A."/>
            <person name="Baker R."/>
            <person name="Thomas B.C."/>
            <person name="Morowitz M.J."/>
            <person name="Banfield J.F."/>
        </authorList>
    </citation>
    <scope>NUCLEOTIDE SEQUENCE [LARGE SCALE GENOMIC DNA]</scope>
    <source>
        <strain evidence="8">S2_006_000_R2_64</strain>
    </source>
</reference>
<evidence type="ECO:0000256" key="5">
    <source>
        <dbReference type="ARBA" id="ARBA00022842"/>
    </source>
</evidence>
<comment type="caution">
    <text evidence="8">The sequence shown here is derived from an EMBL/GenBank/DDBJ whole genome shotgun (WGS) entry which is preliminary data.</text>
</comment>
<protein>
    <recommendedName>
        <fullName evidence="7">Inorganic pyrophosphatase</fullName>
        <ecNumber evidence="7">3.6.1.1</ecNumber>
    </recommendedName>
    <alternativeName>
        <fullName evidence="7">Pyrophosphate phospho-hydrolase</fullName>
        <shortName evidence="7">PPase</shortName>
    </alternativeName>
</protein>
<sequence>MDISKISIGEHPPEDVNVIIENPMGGEPIKYELDKESGAMFVDRFLHTAMYYPGNYGFIPHTLSGDGDPVDVLVISRMAVMPGSVMRCRPIGVLLMEDDKGQDEKIIAVPHHKLYPYHDNIEDLDQLRPILKDKIAHFFTHYKDLEPGKWSKVIGWDNAAKAQAMIKEGIERAKK</sequence>
<dbReference type="CDD" id="cd00412">
    <property type="entry name" value="pyrophosphatase"/>
    <property type="match status" value="1"/>
</dbReference>
<feature type="binding site" evidence="7">
    <location>
        <position position="56"/>
    </location>
    <ligand>
        <name>substrate</name>
    </ligand>
</feature>
<dbReference type="InterPro" id="IPR008162">
    <property type="entry name" value="Pyrophosphatase"/>
</dbReference>
<comment type="cofactor">
    <cofactor evidence="1 7">
        <name>Mg(2+)</name>
        <dbReference type="ChEBI" id="CHEBI:18420"/>
    </cofactor>
</comment>
<feature type="binding site" evidence="7">
    <location>
        <position position="71"/>
    </location>
    <ligand>
        <name>Mg(2+)</name>
        <dbReference type="ChEBI" id="CHEBI:18420"/>
        <label>1</label>
    </ligand>
</feature>
<dbReference type="GO" id="GO:0000287">
    <property type="term" value="F:magnesium ion binding"/>
    <property type="evidence" value="ECO:0007669"/>
    <property type="project" value="UniProtKB-UniRule"/>
</dbReference>
<dbReference type="EC" id="3.6.1.1" evidence="7"/>
<keyword evidence="2 7" id="KW-0963">Cytoplasm</keyword>
<dbReference type="PROSITE" id="PS00387">
    <property type="entry name" value="PPASE"/>
    <property type="match status" value="1"/>
</dbReference>
<dbReference type="NCBIfam" id="NF002317">
    <property type="entry name" value="PRK01250.1"/>
    <property type="match status" value="1"/>
</dbReference>
<name>A0A2W5H7F5_9BACT</name>
<organism evidence="8 9">
    <name type="scientific">Micavibrio aeruginosavorus</name>
    <dbReference type="NCBI Taxonomy" id="349221"/>
    <lineage>
        <taxon>Bacteria</taxon>
        <taxon>Pseudomonadati</taxon>
        <taxon>Bdellovibrionota</taxon>
        <taxon>Bdellovibrionia</taxon>
        <taxon>Bdellovibrionales</taxon>
        <taxon>Pseudobdellovibrionaceae</taxon>
        <taxon>Micavibrio</taxon>
    </lineage>
</organism>
<comment type="subcellular location">
    <subcellularLocation>
        <location evidence="7">Cytoplasm</location>
    </subcellularLocation>
</comment>
<dbReference type="SUPFAM" id="SSF50324">
    <property type="entry name" value="Inorganic pyrophosphatase"/>
    <property type="match status" value="1"/>
</dbReference>
<dbReference type="Proteomes" id="UP000249739">
    <property type="component" value="Unassembled WGS sequence"/>
</dbReference>
<keyword evidence="5 7" id="KW-0460">Magnesium</keyword>
<comment type="function">
    <text evidence="7">Catalyzes the hydrolysis of inorganic pyrophosphate (PPi) forming two phosphate ions.</text>
</comment>
<dbReference type="GO" id="GO:0006796">
    <property type="term" value="P:phosphate-containing compound metabolic process"/>
    <property type="evidence" value="ECO:0007669"/>
    <property type="project" value="InterPro"/>
</dbReference>
<evidence type="ECO:0000256" key="6">
    <source>
        <dbReference type="ARBA" id="ARBA00047820"/>
    </source>
</evidence>
<feature type="binding site" evidence="7">
    <location>
        <position position="142"/>
    </location>
    <ligand>
        <name>substrate</name>
    </ligand>
</feature>
<gene>
    <name evidence="7" type="primary">ppa</name>
    <name evidence="8" type="ORF">DI586_10545</name>
</gene>
<dbReference type="Pfam" id="PF00719">
    <property type="entry name" value="Pyrophosphatase"/>
    <property type="match status" value="1"/>
</dbReference>
<dbReference type="PANTHER" id="PTHR10286">
    <property type="entry name" value="INORGANIC PYROPHOSPHATASE"/>
    <property type="match status" value="1"/>
</dbReference>
<comment type="similarity">
    <text evidence="7">Belongs to the PPase family.</text>
</comment>
<evidence type="ECO:0000256" key="7">
    <source>
        <dbReference type="HAMAP-Rule" id="MF_00209"/>
    </source>
</evidence>
<dbReference type="AlphaFoldDB" id="A0A2W5H7F5"/>
<evidence type="ECO:0000313" key="9">
    <source>
        <dbReference type="Proteomes" id="UP000249739"/>
    </source>
</evidence>
<comment type="subunit">
    <text evidence="7">Homohexamer.</text>
</comment>
<dbReference type="EMBL" id="QFOT01000160">
    <property type="protein sequence ID" value="PZP53896.1"/>
    <property type="molecule type" value="Genomic_DNA"/>
</dbReference>
<dbReference type="GO" id="GO:0004427">
    <property type="term" value="F:inorganic diphosphate phosphatase activity"/>
    <property type="evidence" value="ECO:0007669"/>
    <property type="project" value="UniProtKB-UniRule"/>
</dbReference>
<feature type="binding site" evidence="7">
    <location>
        <position position="44"/>
    </location>
    <ligand>
        <name>substrate</name>
    </ligand>
</feature>
<dbReference type="InterPro" id="IPR036649">
    <property type="entry name" value="Pyrophosphatase_sf"/>
</dbReference>
<evidence type="ECO:0000256" key="2">
    <source>
        <dbReference type="ARBA" id="ARBA00022490"/>
    </source>
</evidence>
<dbReference type="FunFam" id="3.90.80.10:FF:000003">
    <property type="entry name" value="Inorganic pyrophosphatase"/>
    <property type="match status" value="1"/>
</dbReference>
<feature type="binding site" evidence="7">
    <location>
        <position position="103"/>
    </location>
    <ligand>
        <name>Mg(2+)</name>
        <dbReference type="ChEBI" id="CHEBI:18420"/>
        <label>1</label>
    </ligand>
</feature>
<feature type="binding site" evidence="7">
    <location>
        <position position="71"/>
    </location>
    <ligand>
        <name>Mg(2+)</name>
        <dbReference type="ChEBI" id="CHEBI:18420"/>
        <label>2</label>
    </ligand>
</feature>
<feature type="binding site" evidence="7">
    <location>
        <position position="30"/>
    </location>
    <ligand>
        <name>substrate</name>
    </ligand>
</feature>
<evidence type="ECO:0000256" key="1">
    <source>
        <dbReference type="ARBA" id="ARBA00001946"/>
    </source>
</evidence>
<dbReference type="GO" id="GO:0005737">
    <property type="term" value="C:cytoplasm"/>
    <property type="evidence" value="ECO:0007669"/>
    <property type="project" value="UniProtKB-SubCell"/>
</dbReference>
<dbReference type="HAMAP" id="MF_00209">
    <property type="entry name" value="Inorganic_PPase"/>
    <property type="match status" value="1"/>
</dbReference>
<evidence type="ECO:0000256" key="4">
    <source>
        <dbReference type="ARBA" id="ARBA00022801"/>
    </source>
</evidence>
<feature type="binding site" evidence="7">
    <location>
        <position position="66"/>
    </location>
    <ligand>
        <name>Mg(2+)</name>
        <dbReference type="ChEBI" id="CHEBI:18420"/>
        <label>1</label>
    </ligand>
</feature>
<evidence type="ECO:0000256" key="3">
    <source>
        <dbReference type="ARBA" id="ARBA00022723"/>
    </source>
</evidence>
<comment type="catalytic activity">
    <reaction evidence="6 7">
        <text>diphosphate + H2O = 2 phosphate + H(+)</text>
        <dbReference type="Rhea" id="RHEA:24576"/>
        <dbReference type="ChEBI" id="CHEBI:15377"/>
        <dbReference type="ChEBI" id="CHEBI:15378"/>
        <dbReference type="ChEBI" id="CHEBI:33019"/>
        <dbReference type="ChEBI" id="CHEBI:43474"/>
        <dbReference type="EC" id="3.6.1.1"/>
    </reaction>
</comment>
<keyword evidence="4 7" id="KW-0378">Hydrolase</keyword>
<accession>A0A2W5H7F5</accession>